<comment type="caution">
    <text evidence="2">The sequence shown here is derived from an EMBL/GenBank/DDBJ whole genome shotgun (WGS) entry which is preliminary data.</text>
</comment>
<sequence length="60" mass="6736">MEKHKDKNSSPAPYDANSQNTKSVCDQWEAELHLTQSPGGKRVPRTGFTAIDVYSNEKRS</sequence>
<gene>
    <name evidence="2" type="ORF">FSCOSCO3_A007174</name>
</gene>
<dbReference type="Proteomes" id="UP001314229">
    <property type="component" value="Unassembled WGS sequence"/>
</dbReference>
<organism evidence="2 3">
    <name type="scientific">Scomber scombrus</name>
    <name type="common">Atlantic mackerel</name>
    <name type="synonym">Scomber vernalis</name>
    <dbReference type="NCBI Taxonomy" id="13677"/>
    <lineage>
        <taxon>Eukaryota</taxon>
        <taxon>Metazoa</taxon>
        <taxon>Chordata</taxon>
        <taxon>Craniata</taxon>
        <taxon>Vertebrata</taxon>
        <taxon>Euteleostomi</taxon>
        <taxon>Actinopterygii</taxon>
        <taxon>Neopterygii</taxon>
        <taxon>Teleostei</taxon>
        <taxon>Neoteleostei</taxon>
        <taxon>Acanthomorphata</taxon>
        <taxon>Pelagiaria</taxon>
        <taxon>Scombriformes</taxon>
        <taxon>Scombridae</taxon>
        <taxon>Scomber</taxon>
    </lineage>
</organism>
<feature type="region of interest" description="Disordered" evidence="1">
    <location>
        <begin position="1"/>
        <end position="23"/>
    </location>
</feature>
<name>A0AAV1P2H7_SCOSC</name>
<keyword evidence="3" id="KW-1185">Reference proteome</keyword>
<proteinExistence type="predicted"/>
<protein>
    <submittedName>
        <fullName evidence="2">Uncharacterized protein</fullName>
    </submittedName>
</protein>
<evidence type="ECO:0000256" key="1">
    <source>
        <dbReference type="SAM" id="MobiDB-lite"/>
    </source>
</evidence>
<evidence type="ECO:0000313" key="3">
    <source>
        <dbReference type="Proteomes" id="UP001314229"/>
    </source>
</evidence>
<evidence type="ECO:0000313" key="2">
    <source>
        <dbReference type="EMBL" id="CAK6966037.1"/>
    </source>
</evidence>
<accession>A0AAV1P2H7</accession>
<dbReference type="EMBL" id="CAWUFR010000090">
    <property type="protein sequence ID" value="CAK6966037.1"/>
    <property type="molecule type" value="Genomic_DNA"/>
</dbReference>
<reference evidence="2 3" key="1">
    <citation type="submission" date="2024-01" db="EMBL/GenBank/DDBJ databases">
        <authorList>
            <person name="Alioto T."/>
            <person name="Alioto T."/>
            <person name="Gomez Garrido J."/>
        </authorList>
    </citation>
    <scope>NUCLEOTIDE SEQUENCE [LARGE SCALE GENOMIC DNA]</scope>
</reference>
<dbReference type="AlphaFoldDB" id="A0AAV1P2H7"/>